<dbReference type="Proteomes" id="UP000745764">
    <property type="component" value="Unassembled WGS sequence"/>
</dbReference>
<evidence type="ECO:0000313" key="2">
    <source>
        <dbReference type="Proteomes" id="UP000745764"/>
    </source>
</evidence>
<dbReference type="AlphaFoldDB" id="A0A9N8KDE5"/>
<organism evidence="1 2">
    <name type="scientific">Aureobasidium uvarum</name>
    <dbReference type="NCBI Taxonomy" id="2773716"/>
    <lineage>
        <taxon>Eukaryota</taxon>
        <taxon>Fungi</taxon>
        <taxon>Dikarya</taxon>
        <taxon>Ascomycota</taxon>
        <taxon>Pezizomycotina</taxon>
        <taxon>Dothideomycetes</taxon>
        <taxon>Dothideomycetidae</taxon>
        <taxon>Dothideales</taxon>
        <taxon>Saccotheciaceae</taxon>
        <taxon>Aureobasidium</taxon>
    </lineage>
</organism>
<name>A0A9N8KDE5_9PEZI</name>
<reference evidence="1" key="1">
    <citation type="submission" date="2020-06" db="EMBL/GenBank/DDBJ databases">
        <authorList>
            <person name="Onetto C."/>
        </authorList>
    </citation>
    <scope>NUCLEOTIDE SEQUENCE</scope>
</reference>
<proteinExistence type="predicted"/>
<gene>
    <name evidence="1" type="ORF">AWRI4620_LOCUS3985</name>
</gene>
<feature type="non-terminal residue" evidence="1">
    <location>
        <position position="88"/>
    </location>
</feature>
<protein>
    <submittedName>
        <fullName evidence="1">Uncharacterized protein</fullName>
    </submittedName>
</protein>
<evidence type="ECO:0000313" key="1">
    <source>
        <dbReference type="EMBL" id="CAD0109730.1"/>
    </source>
</evidence>
<feature type="non-terminal residue" evidence="1">
    <location>
        <position position="1"/>
    </location>
</feature>
<dbReference type="EMBL" id="CAINUL010000005">
    <property type="protein sequence ID" value="CAD0109730.1"/>
    <property type="molecule type" value="Genomic_DNA"/>
</dbReference>
<comment type="caution">
    <text evidence="1">The sequence shown here is derived from an EMBL/GenBank/DDBJ whole genome shotgun (WGS) entry which is preliminary data.</text>
</comment>
<sequence>YSQWFQRRTCAEATSDDWLGRCHLRRPELALRNSRVAEDCFHSWLHDRRHGPHVNRSRISSPLHASCSSTWHGQWHRGTRCRRCHYTL</sequence>
<accession>A0A9N8KDE5</accession>
<keyword evidence="2" id="KW-1185">Reference proteome</keyword>